<evidence type="ECO:0000313" key="1">
    <source>
        <dbReference type="EMBL" id="RQW65081.1"/>
    </source>
</evidence>
<reference evidence="1 2" key="1">
    <citation type="submission" date="2018-11" db="EMBL/GenBank/DDBJ databases">
        <title>Vibrio LJC006 sp. nov., isolated from seawater during the bloom of the enteromorpha.</title>
        <authorList>
            <person name="Liang J."/>
        </authorList>
    </citation>
    <scope>NUCLEOTIDE SEQUENCE [LARGE SCALE GENOMIC DNA]</scope>
    <source>
        <strain evidence="1 2">LJC006</strain>
    </source>
</reference>
<accession>A0A3N9TLX0</accession>
<name>A0A3N9TLX0_9VIBR</name>
<proteinExistence type="predicted"/>
<gene>
    <name evidence="1" type="primary">tagO</name>
    <name evidence="1" type="ORF">EES38_03340</name>
</gene>
<dbReference type="OrthoDB" id="7831428at2"/>
<dbReference type="Proteomes" id="UP000281112">
    <property type="component" value="Unassembled WGS sequence"/>
</dbReference>
<evidence type="ECO:0000313" key="2">
    <source>
        <dbReference type="Proteomes" id="UP000281112"/>
    </source>
</evidence>
<dbReference type="EMBL" id="RJVQ01000001">
    <property type="protein sequence ID" value="RQW65081.1"/>
    <property type="molecule type" value="Genomic_DNA"/>
</dbReference>
<keyword evidence="2" id="KW-1185">Reference proteome</keyword>
<sequence>MPEVGDLTMAMTLKRFSLAIVSLSIVLSFSPITQADDSVQQIQQAKKCSEVPDRLSRLACFDDVFKTPIHRQSLSERQVKPFSWQQAMDSYRDTAKGDKTHLNLQGVGEDYNAWLTVGALNGRKRYSKGPIPVLMMSCIDKISRIELAMPKEVKQAQLRISLVSGDTKFWRTDDTGLLLTAGRGIPAIDQMKKIMRERTITLRSSDSTINGLVFETDTLREDLKPLRKRCDW</sequence>
<protein>
    <submittedName>
        <fullName evidence="1">Type VI secretion system-associated protein TagO</fullName>
    </submittedName>
</protein>
<dbReference type="InterPro" id="IPR017738">
    <property type="entry name" value="T6SS-assoc_VCA0118"/>
</dbReference>
<dbReference type="AlphaFoldDB" id="A0A3N9TLX0"/>
<dbReference type="NCBIfam" id="TIGR03360">
    <property type="entry name" value="VI_minor_1"/>
    <property type="match status" value="1"/>
</dbReference>
<dbReference type="Pfam" id="PF11319">
    <property type="entry name" value="VasI"/>
    <property type="match status" value="1"/>
</dbReference>
<comment type="caution">
    <text evidence="1">The sequence shown here is derived from an EMBL/GenBank/DDBJ whole genome shotgun (WGS) entry which is preliminary data.</text>
</comment>
<organism evidence="1 2">
    <name type="scientific">Vibrio viridaestus</name>
    <dbReference type="NCBI Taxonomy" id="2487322"/>
    <lineage>
        <taxon>Bacteria</taxon>
        <taxon>Pseudomonadati</taxon>
        <taxon>Pseudomonadota</taxon>
        <taxon>Gammaproteobacteria</taxon>
        <taxon>Vibrionales</taxon>
        <taxon>Vibrionaceae</taxon>
        <taxon>Vibrio</taxon>
    </lineage>
</organism>